<organism evidence="1 2">
    <name type="scientific">SAR324 cluster bacterium</name>
    <dbReference type="NCBI Taxonomy" id="2024889"/>
    <lineage>
        <taxon>Bacteria</taxon>
        <taxon>Deltaproteobacteria</taxon>
        <taxon>SAR324 cluster</taxon>
    </lineage>
</organism>
<proteinExistence type="predicted"/>
<sequence length="65" mass="7997">MKRDGKRPHYDQILAWLTNEFECRPLEKCDFRYLLKELQEQLNSTEEELLRHGFRRAYRQLVEGV</sequence>
<accession>A0A2D6YIK8</accession>
<dbReference type="Proteomes" id="UP000226525">
    <property type="component" value="Unassembled WGS sequence"/>
</dbReference>
<comment type="caution">
    <text evidence="1">The sequence shown here is derived from an EMBL/GenBank/DDBJ whole genome shotgun (WGS) entry which is preliminary data.</text>
</comment>
<name>A0A2D6YIK8_9DELT</name>
<dbReference type="AlphaFoldDB" id="A0A2D6YIK8"/>
<gene>
    <name evidence="1" type="ORF">CMN54_06065</name>
</gene>
<dbReference type="EMBL" id="NZEX01000068">
    <property type="protein sequence ID" value="MAH63000.1"/>
    <property type="molecule type" value="Genomic_DNA"/>
</dbReference>
<reference evidence="2" key="1">
    <citation type="submission" date="2017-09" db="EMBL/GenBank/DDBJ databases">
        <title>The Reconstruction of 2,631 Draft Metagenome-Assembled Genomes from the Global Oceans.</title>
        <authorList>
            <person name="Tully B.J."/>
            <person name="Graham E.D."/>
            <person name="Heidelberg J.F."/>
        </authorList>
    </citation>
    <scope>NUCLEOTIDE SEQUENCE [LARGE SCALE GENOMIC DNA]</scope>
</reference>
<evidence type="ECO:0000313" key="1">
    <source>
        <dbReference type="EMBL" id="MAH63000.1"/>
    </source>
</evidence>
<evidence type="ECO:0000313" key="2">
    <source>
        <dbReference type="Proteomes" id="UP000226525"/>
    </source>
</evidence>
<protein>
    <submittedName>
        <fullName evidence="1">Uncharacterized protein</fullName>
    </submittedName>
</protein>